<feature type="domain" description="AMP-dependent synthetase/ligase" evidence="1">
    <location>
        <begin position="44"/>
        <end position="412"/>
    </location>
</feature>
<name>A0ABX1RGQ9_9PSEU</name>
<dbReference type="EMBL" id="JAAXKY010000040">
    <property type="protein sequence ID" value="NMH78290.1"/>
    <property type="molecule type" value="Genomic_DNA"/>
</dbReference>
<dbReference type="Pfam" id="PF00501">
    <property type="entry name" value="AMP-binding"/>
    <property type="match status" value="1"/>
</dbReference>
<dbReference type="InterPro" id="IPR025110">
    <property type="entry name" value="AMP-bd_C"/>
</dbReference>
<dbReference type="InterPro" id="IPR042099">
    <property type="entry name" value="ANL_N_sf"/>
</dbReference>
<evidence type="ECO:0000313" key="4">
    <source>
        <dbReference type="Proteomes" id="UP001296706"/>
    </source>
</evidence>
<dbReference type="InterPro" id="IPR020845">
    <property type="entry name" value="AMP-binding_CS"/>
</dbReference>
<comment type="caution">
    <text evidence="3">The sequence shown here is derived from an EMBL/GenBank/DDBJ whole genome shotgun (WGS) entry which is preliminary data.</text>
</comment>
<sequence>MPLDEANMRDPAAAFLDLRPSDAQVEKYYGLGTWRDGTPLDDLRRWREESPESVAVIAHRADSGIRRITYREYAEYVERFAGALHELGVRVGDVVAVQLPNWWQMNALVLACARIGAVVAPMVMTIRERELERVLARLRARVCVTADRWEGFDHSAALAELAPRLPELRHRVVLGASVGDDEVDFVRHFQEAPWEPGRPDAPAEAGPDPDRAFLVLFTSGTSGEPKAALHTLNTLYASSRDFAAVDRVGTHDRLFTSAAVTHYVGIQTCILIPLLGGAAGVLMDVWEPEAAAALAAEAGVTYVHAVPLYFGGLLTVVQDQHRALPALRAALTGATTIPGDLVALGRSLLDLPIRAVFGTTEIGLGTMTRPDDPFDRAAHSIGRPFPGTELDLRADHEITLEQPARLFVRGGAVCLATLGRDSGALIVTGEHDDGWYDTGDLAVPEEDGGVRLAGRAGDRIGGVLMIPVSDVESALRTHPAVDDVALVGYPDDTGSERACAVVVADPASAPPTLADLRHHLDALKMTEWYQPSRLELVRQLPRNSIGKVQKELLRRWVRGEGDLPEERKVDQDRGR</sequence>
<dbReference type="RefSeq" id="WP_169396363.1">
    <property type="nucleotide sequence ID" value="NZ_BAAAJH010000024.1"/>
</dbReference>
<dbReference type="InterPro" id="IPR000873">
    <property type="entry name" value="AMP-dep_synth/lig_dom"/>
</dbReference>
<dbReference type="Pfam" id="PF13193">
    <property type="entry name" value="AMP-binding_C"/>
    <property type="match status" value="1"/>
</dbReference>
<accession>A0ABX1RGQ9</accession>
<dbReference type="PROSITE" id="PS00455">
    <property type="entry name" value="AMP_BINDING"/>
    <property type="match status" value="1"/>
</dbReference>
<dbReference type="PANTHER" id="PTHR43767">
    <property type="entry name" value="LONG-CHAIN-FATTY-ACID--COA LIGASE"/>
    <property type="match status" value="1"/>
</dbReference>
<reference evidence="3 4" key="1">
    <citation type="submission" date="2020-04" db="EMBL/GenBank/DDBJ databases">
        <authorList>
            <person name="Klaysubun C."/>
            <person name="Duangmal K."/>
            <person name="Lipun K."/>
        </authorList>
    </citation>
    <scope>NUCLEOTIDE SEQUENCE [LARGE SCALE GENOMIC DNA]</scope>
    <source>
        <strain evidence="3 4">JCM 11839</strain>
    </source>
</reference>
<evidence type="ECO:0000313" key="3">
    <source>
        <dbReference type="EMBL" id="NMH78290.1"/>
    </source>
</evidence>
<dbReference type="Gene3D" id="3.30.300.30">
    <property type="match status" value="1"/>
</dbReference>
<dbReference type="InterPro" id="IPR050237">
    <property type="entry name" value="ATP-dep_AMP-bd_enzyme"/>
</dbReference>
<evidence type="ECO:0000259" key="1">
    <source>
        <dbReference type="Pfam" id="PF00501"/>
    </source>
</evidence>
<organism evidence="3 4">
    <name type="scientific">Pseudonocardia xinjiangensis</name>
    <dbReference type="NCBI Taxonomy" id="75289"/>
    <lineage>
        <taxon>Bacteria</taxon>
        <taxon>Bacillati</taxon>
        <taxon>Actinomycetota</taxon>
        <taxon>Actinomycetes</taxon>
        <taxon>Pseudonocardiales</taxon>
        <taxon>Pseudonocardiaceae</taxon>
        <taxon>Pseudonocardia</taxon>
    </lineage>
</organism>
<dbReference type="PANTHER" id="PTHR43767:SF1">
    <property type="entry name" value="NONRIBOSOMAL PEPTIDE SYNTHASE PES1 (EUROFUNG)-RELATED"/>
    <property type="match status" value="1"/>
</dbReference>
<dbReference type="InterPro" id="IPR045851">
    <property type="entry name" value="AMP-bd_C_sf"/>
</dbReference>
<dbReference type="SUPFAM" id="SSF56801">
    <property type="entry name" value="Acetyl-CoA synthetase-like"/>
    <property type="match status" value="1"/>
</dbReference>
<keyword evidence="4" id="KW-1185">Reference proteome</keyword>
<dbReference type="Gene3D" id="3.40.50.12780">
    <property type="entry name" value="N-terminal domain of ligase-like"/>
    <property type="match status" value="1"/>
</dbReference>
<protein>
    <submittedName>
        <fullName evidence="3">AMP-binding protein</fullName>
    </submittedName>
</protein>
<feature type="domain" description="AMP-binding enzyme C-terminal" evidence="2">
    <location>
        <begin position="471"/>
        <end position="547"/>
    </location>
</feature>
<proteinExistence type="predicted"/>
<evidence type="ECO:0000259" key="2">
    <source>
        <dbReference type="Pfam" id="PF13193"/>
    </source>
</evidence>
<dbReference type="Proteomes" id="UP001296706">
    <property type="component" value="Unassembled WGS sequence"/>
</dbReference>
<gene>
    <name evidence="3" type="ORF">HF577_14495</name>
</gene>